<sequence>MTLDFSDPDVEIVQLLEIEIGHRIDEDGWTQYTIDYFYVADTSNNRIKKQLCLDLS</sequence>
<organism evidence="1">
    <name type="scientific">marine sediment metagenome</name>
    <dbReference type="NCBI Taxonomy" id="412755"/>
    <lineage>
        <taxon>unclassified sequences</taxon>
        <taxon>metagenomes</taxon>
        <taxon>ecological metagenomes</taxon>
    </lineage>
</organism>
<feature type="non-terminal residue" evidence="1">
    <location>
        <position position="56"/>
    </location>
</feature>
<name>X1A3I5_9ZZZZ</name>
<evidence type="ECO:0000313" key="1">
    <source>
        <dbReference type="EMBL" id="GAG76640.1"/>
    </source>
</evidence>
<proteinExistence type="predicted"/>
<comment type="caution">
    <text evidence="1">The sequence shown here is derived from an EMBL/GenBank/DDBJ whole genome shotgun (WGS) entry which is preliminary data.</text>
</comment>
<reference evidence="1" key="1">
    <citation type="journal article" date="2014" name="Front. Microbiol.">
        <title>High frequency of phylogenetically diverse reductive dehalogenase-homologous genes in deep subseafloor sedimentary metagenomes.</title>
        <authorList>
            <person name="Kawai M."/>
            <person name="Futagami T."/>
            <person name="Toyoda A."/>
            <person name="Takaki Y."/>
            <person name="Nishi S."/>
            <person name="Hori S."/>
            <person name="Arai W."/>
            <person name="Tsubouchi T."/>
            <person name="Morono Y."/>
            <person name="Uchiyama I."/>
            <person name="Ito T."/>
            <person name="Fujiyama A."/>
            <person name="Inagaki F."/>
            <person name="Takami H."/>
        </authorList>
    </citation>
    <scope>NUCLEOTIDE SEQUENCE</scope>
    <source>
        <strain evidence="1">Expedition CK06-06</strain>
    </source>
</reference>
<protein>
    <submittedName>
        <fullName evidence="1">Uncharacterized protein</fullName>
    </submittedName>
</protein>
<accession>X1A3I5</accession>
<dbReference type="EMBL" id="BART01016016">
    <property type="protein sequence ID" value="GAG76640.1"/>
    <property type="molecule type" value="Genomic_DNA"/>
</dbReference>
<dbReference type="AlphaFoldDB" id="X1A3I5"/>
<gene>
    <name evidence="1" type="ORF">S01H4_30941</name>
</gene>